<dbReference type="InterPro" id="IPR050706">
    <property type="entry name" value="Cyclic-di-GMP_PDE-like"/>
</dbReference>
<evidence type="ECO:0000313" key="2">
    <source>
        <dbReference type="EMBL" id="RRV04691.1"/>
    </source>
</evidence>
<dbReference type="Proteomes" id="UP000276506">
    <property type="component" value="Unassembled WGS sequence"/>
</dbReference>
<dbReference type="Pfam" id="PF00563">
    <property type="entry name" value="EAL"/>
    <property type="match status" value="1"/>
</dbReference>
<dbReference type="PROSITE" id="PS50883">
    <property type="entry name" value="EAL"/>
    <property type="match status" value="1"/>
</dbReference>
<dbReference type="InterPro" id="IPR035919">
    <property type="entry name" value="EAL_sf"/>
</dbReference>
<accession>A0A3R8V7A7</accession>
<dbReference type="SUPFAM" id="SSF141868">
    <property type="entry name" value="EAL domain-like"/>
    <property type="match status" value="1"/>
</dbReference>
<evidence type="ECO:0000313" key="3">
    <source>
        <dbReference type="Proteomes" id="UP000276506"/>
    </source>
</evidence>
<reference evidence="2 3" key="1">
    <citation type="submission" date="2018-10" db="EMBL/GenBank/DDBJ databases">
        <title>Transmission dynamics of multidrug resistant bacteria on intensive care unit surfaces.</title>
        <authorList>
            <person name="D'Souza A.W."/>
            <person name="Potter R.F."/>
            <person name="Wallace M."/>
            <person name="Shupe A."/>
            <person name="Patel S."/>
            <person name="Sun S."/>
            <person name="Gul D."/>
            <person name="Kwon J.H."/>
            <person name="Andleeb S."/>
            <person name="Burnham C.-A.D."/>
            <person name="Dantas G."/>
        </authorList>
    </citation>
    <scope>NUCLEOTIDE SEQUENCE [LARGE SCALE GENOMIC DNA]</scope>
    <source>
        <strain evidence="2 3">PX_177</strain>
    </source>
</reference>
<protein>
    <submittedName>
        <fullName evidence="2">EAL domain-containing protein</fullName>
    </submittedName>
</protein>
<dbReference type="PANTHER" id="PTHR33121">
    <property type="entry name" value="CYCLIC DI-GMP PHOSPHODIESTERASE PDEF"/>
    <property type="match status" value="1"/>
</dbReference>
<dbReference type="InterPro" id="IPR001633">
    <property type="entry name" value="EAL_dom"/>
</dbReference>
<dbReference type="RefSeq" id="WP_052813502.1">
    <property type="nucleotide sequence ID" value="NZ_RHQL01000021.1"/>
</dbReference>
<name>A0A3R8V7A7_9GAMM</name>
<organism evidence="2 3">
    <name type="scientific">Stutzerimonas xanthomarina</name>
    <dbReference type="NCBI Taxonomy" id="271420"/>
    <lineage>
        <taxon>Bacteria</taxon>
        <taxon>Pseudomonadati</taxon>
        <taxon>Pseudomonadota</taxon>
        <taxon>Gammaproteobacteria</taxon>
        <taxon>Pseudomonadales</taxon>
        <taxon>Pseudomonadaceae</taxon>
        <taxon>Stutzerimonas</taxon>
    </lineage>
</organism>
<dbReference type="SMART" id="SM00052">
    <property type="entry name" value="EAL"/>
    <property type="match status" value="1"/>
</dbReference>
<feature type="domain" description="EAL" evidence="1">
    <location>
        <begin position="1"/>
        <end position="254"/>
    </location>
</feature>
<dbReference type="CDD" id="cd01948">
    <property type="entry name" value="EAL"/>
    <property type="match status" value="1"/>
</dbReference>
<sequence>MTSSSTALPPAWPIKSRQKPNFALAYQPVIDITRGRAAVVAFESLLRISSRNGMIGPVEVIANAEADGSIVSIDKWVLNEVLALARSRPALHVWINASQLSIADPDFLAEAVRALIATETLGRVSFEITETAHVEAGLLASRLRKLKRRAITVLIDDIRDGFAKEALLLNEAVSGCKLSRDSMLELHSSARARSEVAELLGICRERQKNVVLEGIETEEDLALAKELGIRWCQGYYFARPAMAEELSRFPQMRPVPIC</sequence>
<dbReference type="PANTHER" id="PTHR33121:SF70">
    <property type="entry name" value="SIGNALING PROTEIN YKOW"/>
    <property type="match status" value="1"/>
</dbReference>
<evidence type="ECO:0000259" key="1">
    <source>
        <dbReference type="PROSITE" id="PS50883"/>
    </source>
</evidence>
<gene>
    <name evidence="2" type="ORF">EGJ28_21990</name>
</gene>
<proteinExistence type="predicted"/>
<dbReference type="AlphaFoldDB" id="A0A3R8V7A7"/>
<comment type="caution">
    <text evidence="2">The sequence shown here is derived from an EMBL/GenBank/DDBJ whole genome shotgun (WGS) entry which is preliminary data.</text>
</comment>
<dbReference type="GO" id="GO:0071111">
    <property type="term" value="F:cyclic-guanylate-specific phosphodiesterase activity"/>
    <property type="evidence" value="ECO:0007669"/>
    <property type="project" value="InterPro"/>
</dbReference>
<dbReference type="EMBL" id="RHQL01000021">
    <property type="protein sequence ID" value="RRV04691.1"/>
    <property type="molecule type" value="Genomic_DNA"/>
</dbReference>
<dbReference type="Gene3D" id="3.20.20.450">
    <property type="entry name" value="EAL domain"/>
    <property type="match status" value="1"/>
</dbReference>